<protein>
    <submittedName>
        <fullName evidence="1">Uncharacterized protein</fullName>
    </submittedName>
</protein>
<dbReference type="RefSeq" id="WP_101431124.1">
    <property type="nucleotide sequence ID" value="NZ_PCHA01000037.1"/>
</dbReference>
<reference evidence="1 2" key="1">
    <citation type="submission" date="2017-10" db="EMBL/GenBank/DDBJ databases">
        <title>Bifidobacterium genomics.</title>
        <authorList>
            <person name="Lugli G.A."/>
            <person name="Milani C."/>
            <person name="Mancabelli L."/>
        </authorList>
    </citation>
    <scope>NUCLEOTIDE SEQUENCE [LARGE SCALE GENOMIC DNA]</scope>
    <source>
        <strain evidence="1 2">1747B</strain>
    </source>
</reference>
<comment type="caution">
    <text evidence="1">The sequence shown here is derived from an EMBL/GenBank/DDBJ whole genome shotgun (WGS) entry which is preliminary data.</text>
</comment>
<dbReference type="Proteomes" id="UP000233722">
    <property type="component" value="Unassembled WGS sequence"/>
</dbReference>
<name>A0A2N3QNE9_9BIFI</name>
<organism evidence="1 2">
    <name type="scientific">Bifidobacterium pseudolongum subsp. globosum</name>
    <dbReference type="NCBI Taxonomy" id="1690"/>
    <lineage>
        <taxon>Bacteria</taxon>
        <taxon>Bacillati</taxon>
        <taxon>Actinomycetota</taxon>
        <taxon>Actinomycetes</taxon>
        <taxon>Bifidobacteriales</taxon>
        <taxon>Bifidobacteriaceae</taxon>
        <taxon>Bifidobacterium</taxon>
    </lineage>
</organism>
<dbReference type="EMBL" id="PCHA01000037">
    <property type="protein sequence ID" value="PKU93209.1"/>
    <property type="molecule type" value="Genomic_DNA"/>
</dbReference>
<proteinExistence type="predicted"/>
<dbReference type="AlphaFoldDB" id="A0A2N3QNE9"/>
<gene>
    <name evidence="1" type="ORF">CQR45_1739</name>
</gene>
<accession>A0A2N3QNE9</accession>
<sequence>MNDMTAANNGRQAANRQRATALNHVAQLCMDGHRDHVLRWLIPEMVRHPALAKIRLWQLDSMMFGSSQSRAVYSIRKARDLINDDSGIRSGHATLGWALDTQADTQRMTAWLWVLTKREKLTDTTLTPPDGFPYLPLFNN</sequence>
<evidence type="ECO:0000313" key="2">
    <source>
        <dbReference type="Proteomes" id="UP000233722"/>
    </source>
</evidence>
<evidence type="ECO:0000313" key="1">
    <source>
        <dbReference type="EMBL" id="PKU93209.1"/>
    </source>
</evidence>